<dbReference type="GO" id="GO:0004842">
    <property type="term" value="F:ubiquitin-protein transferase activity"/>
    <property type="evidence" value="ECO:0007669"/>
    <property type="project" value="InterPro"/>
</dbReference>
<dbReference type="InterPro" id="IPR000569">
    <property type="entry name" value="HECT_dom"/>
</dbReference>
<reference evidence="2" key="1">
    <citation type="journal article" date="2021" name="Mol. Ecol. Resour.">
        <title>Apolygus lucorum genome provides insights into omnivorousness and mesophyll feeding.</title>
        <authorList>
            <person name="Liu Y."/>
            <person name="Liu H."/>
            <person name="Wang H."/>
            <person name="Huang T."/>
            <person name="Liu B."/>
            <person name="Yang B."/>
            <person name="Yin L."/>
            <person name="Li B."/>
            <person name="Zhang Y."/>
            <person name="Zhang S."/>
            <person name="Jiang F."/>
            <person name="Zhang X."/>
            <person name="Ren Y."/>
            <person name="Wang B."/>
            <person name="Wang S."/>
            <person name="Lu Y."/>
            <person name="Wu K."/>
            <person name="Fan W."/>
            <person name="Wang G."/>
        </authorList>
    </citation>
    <scope>NUCLEOTIDE SEQUENCE</scope>
    <source>
        <strain evidence="2">12Hb</strain>
    </source>
</reference>
<evidence type="ECO:0000256" key="1">
    <source>
        <dbReference type="PROSITE-ProRule" id="PRU00104"/>
    </source>
</evidence>
<evidence type="ECO:0000313" key="2">
    <source>
        <dbReference type="EMBL" id="KAF6214002.1"/>
    </source>
</evidence>
<gene>
    <name evidence="2" type="ORF">GE061_011731</name>
</gene>
<keyword evidence="3" id="KW-1185">Reference proteome</keyword>
<comment type="caution">
    <text evidence="1">Lacks conserved residue(s) required for the propagation of feature annotation.</text>
</comment>
<name>A0A6A4JSF3_APOLU</name>
<dbReference type="AlphaFoldDB" id="A0A6A4JSF3"/>
<evidence type="ECO:0000313" key="3">
    <source>
        <dbReference type="Proteomes" id="UP000466442"/>
    </source>
</evidence>
<proteinExistence type="predicted"/>
<dbReference type="EMBL" id="WIXP02000003">
    <property type="protein sequence ID" value="KAF6214002.1"/>
    <property type="molecule type" value="Genomic_DNA"/>
</dbReference>
<dbReference type="OrthoDB" id="10014237at2759"/>
<comment type="caution">
    <text evidence="2">The sequence shown here is derived from an EMBL/GenBank/DDBJ whole genome shotgun (WGS) entry which is preliminary data.</text>
</comment>
<organism evidence="2 3">
    <name type="scientific">Apolygus lucorum</name>
    <name type="common">Small green plant bug</name>
    <name type="synonym">Lygocoris lucorum</name>
    <dbReference type="NCBI Taxonomy" id="248454"/>
    <lineage>
        <taxon>Eukaryota</taxon>
        <taxon>Metazoa</taxon>
        <taxon>Ecdysozoa</taxon>
        <taxon>Arthropoda</taxon>
        <taxon>Hexapoda</taxon>
        <taxon>Insecta</taxon>
        <taxon>Pterygota</taxon>
        <taxon>Neoptera</taxon>
        <taxon>Paraneoptera</taxon>
        <taxon>Hemiptera</taxon>
        <taxon>Heteroptera</taxon>
        <taxon>Panheteroptera</taxon>
        <taxon>Cimicomorpha</taxon>
        <taxon>Miridae</taxon>
        <taxon>Mirini</taxon>
        <taxon>Apolygus</taxon>
    </lineage>
</organism>
<dbReference type="PROSITE" id="PS50237">
    <property type="entry name" value="HECT"/>
    <property type="match status" value="1"/>
</dbReference>
<dbReference type="Proteomes" id="UP000466442">
    <property type="component" value="Unassembled WGS sequence"/>
</dbReference>
<accession>A0A6A4JSF3</accession>
<protein>
    <submittedName>
        <fullName evidence="2">Uncharacterized protein</fullName>
    </submittedName>
</protein>
<keyword evidence="1" id="KW-0833">Ubl conjugation pathway</keyword>
<sequence>MTKHPKEGYSVKLIDTFYHQIPAFTDVFDEETFYVFVVCFVLSTFLLVFIVSRFITLRPIDWISGEFHVHISLTTRRHSSIFPLHKPELSRRIASRVFTKLHDAAHVSTRANLGSESRRFEKEKAEKPVCRSEVVLAVGLFARSETARATHGENDKSAVTYVTRSRIDLPAYETYNKLYDKLCQAVEETCGFAVE</sequence>